<evidence type="ECO:0000256" key="1">
    <source>
        <dbReference type="ARBA" id="ARBA00022723"/>
    </source>
</evidence>
<dbReference type="Pfam" id="PF00264">
    <property type="entry name" value="Tyrosinase"/>
    <property type="match status" value="1"/>
</dbReference>
<dbReference type="Proteomes" id="UP000756132">
    <property type="component" value="Chromosome 11"/>
</dbReference>
<reference evidence="5" key="1">
    <citation type="submission" date="2021-12" db="EMBL/GenBank/DDBJ databases">
        <authorList>
            <person name="Zaccaron A."/>
            <person name="Stergiopoulos I."/>
        </authorList>
    </citation>
    <scope>NUCLEOTIDE SEQUENCE</scope>
    <source>
        <strain evidence="5">Race5_Kim</strain>
    </source>
</reference>
<dbReference type="GO" id="GO:0046872">
    <property type="term" value="F:metal ion binding"/>
    <property type="evidence" value="ECO:0007669"/>
    <property type="project" value="UniProtKB-KW"/>
</dbReference>
<name>A0A9Q8PJ35_PASFU</name>
<dbReference type="Gene3D" id="1.10.1280.10">
    <property type="entry name" value="Di-copper center containing domain from catechol oxidase"/>
    <property type="match status" value="1"/>
</dbReference>
<dbReference type="AlphaFoldDB" id="A0A9Q8PJ35"/>
<evidence type="ECO:0000259" key="4">
    <source>
        <dbReference type="Pfam" id="PF00264"/>
    </source>
</evidence>
<feature type="chain" id="PRO_5040192611" evidence="3">
    <location>
        <begin position="28"/>
        <end position="403"/>
    </location>
</feature>
<dbReference type="GO" id="GO:0016491">
    <property type="term" value="F:oxidoreductase activity"/>
    <property type="evidence" value="ECO:0007669"/>
    <property type="project" value="InterPro"/>
</dbReference>
<feature type="domain" description="Tyrosinase copper-binding" evidence="4">
    <location>
        <begin position="135"/>
        <end position="340"/>
    </location>
</feature>
<dbReference type="RefSeq" id="XP_047767728.1">
    <property type="nucleotide sequence ID" value="XM_047912334.1"/>
</dbReference>
<sequence length="403" mass="45835">MAPSRFGLASIWPAFLALVLLLQHVDAAAMQKRAEEAGLGPLAPDTPEVMAITHKANAKMGLDEAPDVAMQRIHDRYMQNIYADMAPGCTKDNIAVRKEWSDLSDEMKRSFISACHCMANLPAKTSRTWAPGVRNRWDDWVAPHIHNWRDIHFSVWNAIWHRKFVVNMERALRQECGYIGYMPFFDWSRYVGMAPEDWPLFDGSDTSISGDGDHRSETCSFVTTGPFQNWTVNMGPVPGTTVCIDNPTEDGLAYNPRPLERQFDSGMLQNLTYEKVAATIQNVEDMNEWVLRIEARGVGLHSMPHAFMGGLQANIPASAGDCWFFLHHCMLDRMWSFWQLQDPANRLYQIATNQHEFDPFRTGWEPAPPISLDATIHISDIFLDVKVRDVMSTTQGDLCYMYE</sequence>
<dbReference type="KEGG" id="ffu:CLAFUR5_13186"/>
<keyword evidence="3" id="KW-0732">Signal</keyword>
<dbReference type="OrthoDB" id="6132182at2759"/>
<accession>A0A9Q8PJ35</accession>
<reference evidence="5" key="2">
    <citation type="journal article" date="2022" name="Microb. Genom.">
        <title>A chromosome-scale genome assembly of the tomato pathogen Cladosporium fulvum reveals a compartmentalized genome architecture and the presence of a dispensable chromosome.</title>
        <authorList>
            <person name="Zaccaron A.Z."/>
            <person name="Chen L.H."/>
            <person name="Samaras A."/>
            <person name="Stergiopoulos I."/>
        </authorList>
    </citation>
    <scope>NUCLEOTIDE SEQUENCE</scope>
    <source>
        <strain evidence="5">Race5_Kim</strain>
    </source>
</reference>
<keyword evidence="6" id="KW-1185">Reference proteome</keyword>
<dbReference type="SUPFAM" id="SSF48056">
    <property type="entry name" value="Di-copper centre-containing domain"/>
    <property type="match status" value="1"/>
</dbReference>
<keyword evidence="2" id="KW-0186">Copper</keyword>
<keyword evidence="1" id="KW-0479">Metal-binding</keyword>
<dbReference type="PANTHER" id="PTHR11474">
    <property type="entry name" value="TYROSINASE FAMILY MEMBER"/>
    <property type="match status" value="1"/>
</dbReference>
<dbReference type="EMBL" id="CP090173">
    <property type="protein sequence ID" value="UJO23362.1"/>
    <property type="molecule type" value="Genomic_DNA"/>
</dbReference>
<gene>
    <name evidence="5" type="ORF">CLAFUR5_13186</name>
</gene>
<dbReference type="PRINTS" id="PR00092">
    <property type="entry name" value="TYROSINASE"/>
</dbReference>
<dbReference type="InterPro" id="IPR050316">
    <property type="entry name" value="Tyrosinase/Hemocyanin"/>
</dbReference>
<evidence type="ECO:0000313" key="5">
    <source>
        <dbReference type="EMBL" id="UJO23362.1"/>
    </source>
</evidence>
<dbReference type="GeneID" id="71993064"/>
<dbReference type="InterPro" id="IPR002227">
    <property type="entry name" value="Tyrosinase_Cu-bd"/>
</dbReference>
<dbReference type="InterPro" id="IPR008922">
    <property type="entry name" value="Di-copper_centre_dom_sf"/>
</dbReference>
<organism evidence="5 6">
    <name type="scientific">Passalora fulva</name>
    <name type="common">Tomato leaf mold</name>
    <name type="synonym">Cladosporium fulvum</name>
    <dbReference type="NCBI Taxonomy" id="5499"/>
    <lineage>
        <taxon>Eukaryota</taxon>
        <taxon>Fungi</taxon>
        <taxon>Dikarya</taxon>
        <taxon>Ascomycota</taxon>
        <taxon>Pezizomycotina</taxon>
        <taxon>Dothideomycetes</taxon>
        <taxon>Dothideomycetidae</taxon>
        <taxon>Mycosphaerellales</taxon>
        <taxon>Mycosphaerellaceae</taxon>
        <taxon>Fulvia</taxon>
    </lineage>
</organism>
<evidence type="ECO:0000256" key="3">
    <source>
        <dbReference type="SAM" id="SignalP"/>
    </source>
</evidence>
<evidence type="ECO:0000256" key="2">
    <source>
        <dbReference type="ARBA" id="ARBA00023008"/>
    </source>
</evidence>
<dbReference type="PANTHER" id="PTHR11474:SF126">
    <property type="entry name" value="TYROSINASE-LIKE PROTEIN TYR-1-RELATED"/>
    <property type="match status" value="1"/>
</dbReference>
<feature type="signal peptide" evidence="3">
    <location>
        <begin position="1"/>
        <end position="27"/>
    </location>
</feature>
<evidence type="ECO:0000313" key="6">
    <source>
        <dbReference type="Proteomes" id="UP000756132"/>
    </source>
</evidence>
<proteinExistence type="predicted"/>
<protein>
    <submittedName>
        <fullName evidence="5">Tyrosinase-like protein orsC</fullName>
    </submittedName>
</protein>